<dbReference type="EMBL" id="BLLH01000004">
    <property type="protein sequence ID" value="GFH40608.1"/>
    <property type="molecule type" value="Genomic_DNA"/>
</dbReference>
<keyword evidence="3" id="KW-1185">Reference proteome</keyword>
<dbReference type="AlphaFoldDB" id="A0A6A0B815"/>
<keyword evidence="1" id="KW-1133">Transmembrane helix</keyword>
<feature type="transmembrane region" description="Helical" evidence="1">
    <location>
        <begin position="91"/>
        <end position="108"/>
    </location>
</feature>
<dbReference type="PANTHER" id="PTHR43483">
    <property type="entry name" value="MEMBRANE TRANSPORTER PROTEIN HI_0806-RELATED"/>
    <property type="match status" value="1"/>
</dbReference>
<dbReference type="Proteomes" id="UP000475928">
    <property type="component" value="Unassembled WGS sequence"/>
</dbReference>
<proteinExistence type="predicted"/>
<dbReference type="PANTHER" id="PTHR43483:SF3">
    <property type="entry name" value="MEMBRANE TRANSPORTER PROTEIN HI_0806-RELATED"/>
    <property type="match status" value="1"/>
</dbReference>
<keyword evidence="1" id="KW-0472">Membrane</keyword>
<evidence type="ECO:0000313" key="3">
    <source>
        <dbReference type="Proteomes" id="UP000475928"/>
    </source>
</evidence>
<feature type="transmembrane region" description="Helical" evidence="1">
    <location>
        <begin position="178"/>
        <end position="199"/>
    </location>
</feature>
<evidence type="ECO:0000313" key="2">
    <source>
        <dbReference type="EMBL" id="GFH40608.1"/>
    </source>
</evidence>
<sequence length="300" mass="32551">MTETLILQLIKLLLFAAIAILVIVIFTHTRRKKINIIGTPKKFFTAFVIGFFTDMLDTWGIGSYATTTTFFKLTNFIDDGDDTKLPGTMNIGHAIAVLVEALFFITAVRVEMTTLIPMTSAAVIGALTGTRLTKNWSAKLVQRVLGLLLIIAAIIMALRIAFNIGADTATSVHGLHGILLFIGVIFNFILGVLMTMGLGNYAPELVFFSLAGVNPLIALPVMMLDAAMIMFSAAQGFIKKDRVYWNGLLGMMIGGILGVVVAAKVITNIDINLLKKAMVVIVIYTGIMLIRTSFIKASTK</sequence>
<name>A0A6A0B815_9LACT</name>
<keyword evidence="1" id="KW-0812">Transmembrane</keyword>
<evidence type="ECO:0000256" key="1">
    <source>
        <dbReference type="SAM" id="Phobius"/>
    </source>
</evidence>
<comment type="caution">
    <text evidence="2">The sequence shown here is derived from an EMBL/GenBank/DDBJ whole genome shotgun (WGS) entry which is preliminary data.</text>
</comment>
<feature type="transmembrane region" description="Helical" evidence="1">
    <location>
        <begin position="47"/>
        <end position="71"/>
    </location>
</feature>
<accession>A0A6A0B815</accession>
<gene>
    <name evidence="2" type="ORF">Hs20B_10060</name>
</gene>
<organism evidence="2 3">
    <name type="scientific">Pseudolactococcus insecticola</name>
    <dbReference type="NCBI Taxonomy" id="2709158"/>
    <lineage>
        <taxon>Bacteria</taxon>
        <taxon>Bacillati</taxon>
        <taxon>Bacillota</taxon>
        <taxon>Bacilli</taxon>
        <taxon>Lactobacillales</taxon>
        <taxon>Streptococcaceae</taxon>
        <taxon>Pseudolactococcus</taxon>
    </lineage>
</organism>
<feature type="transmembrane region" description="Helical" evidence="1">
    <location>
        <begin position="273"/>
        <end position="290"/>
    </location>
</feature>
<feature type="transmembrane region" description="Helical" evidence="1">
    <location>
        <begin position="144"/>
        <end position="166"/>
    </location>
</feature>
<feature type="transmembrane region" description="Helical" evidence="1">
    <location>
        <begin position="205"/>
        <end position="231"/>
    </location>
</feature>
<reference evidence="2 3" key="1">
    <citation type="submission" date="2020-02" db="EMBL/GenBank/DDBJ databases">
        <title>Draft genome sequence of Lactococcus sp. Hs20B0-1.</title>
        <authorList>
            <person name="Noda S."/>
            <person name="Yuki M."/>
            <person name="Ohkuma M."/>
        </authorList>
    </citation>
    <scope>NUCLEOTIDE SEQUENCE [LARGE SCALE GENOMIC DNA]</scope>
    <source>
        <strain evidence="2 3">Hs20B0-1</strain>
    </source>
</reference>
<protein>
    <submittedName>
        <fullName evidence="2">Membrane protein</fullName>
    </submittedName>
</protein>
<feature type="transmembrane region" description="Helical" evidence="1">
    <location>
        <begin position="243"/>
        <end position="267"/>
    </location>
</feature>
<feature type="transmembrane region" description="Helical" evidence="1">
    <location>
        <begin position="6"/>
        <end position="26"/>
    </location>
</feature>
<dbReference type="RefSeq" id="WP_172356285.1">
    <property type="nucleotide sequence ID" value="NZ_BLLH01000004.1"/>
</dbReference>